<evidence type="ECO:0000313" key="3">
    <source>
        <dbReference type="Proteomes" id="UP001500707"/>
    </source>
</evidence>
<organism evidence="2 3">
    <name type="scientific">Streptomyces osmaniensis</name>
    <dbReference type="NCBI Taxonomy" id="593134"/>
    <lineage>
        <taxon>Bacteria</taxon>
        <taxon>Bacillati</taxon>
        <taxon>Actinomycetota</taxon>
        <taxon>Actinomycetes</taxon>
        <taxon>Kitasatosporales</taxon>
        <taxon>Streptomycetaceae</taxon>
        <taxon>Streptomyces</taxon>
    </lineage>
</organism>
<proteinExistence type="predicted"/>
<name>A0ABP6XZ63_9ACTN</name>
<dbReference type="EMBL" id="BAABCE010000013">
    <property type="protein sequence ID" value="GAA3572383.1"/>
    <property type="molecule type" value="Genomic_DNA"/>
</dbReference>
<dbReference type="Proteomes" id="UP001500707">
    <property type="component" value="Unassembled WGS sequence"/>
</dbReference>
<protein>
    <recommendedName>
        <fullName evidence="1">LysM domain-containing protein</fullName>
    </recommendedName>
</protein>
<reference evidence="3" key="1">
    <citation type="journal article" date="2019" name="Int. J. Syst. Evol. Microbiol.">
        <title>The Global Catalogue of Microorganisms (GCM) 10K type strain sequencing project: providing services to taxonomists for standard genome sequencing and annotation.</title>
        <authorList>
            <consortium name="The Broad Institute Genomics Platform"/>
            <consortium name="The Broad Institute Genome Sequencing Center for Infectious Disease"/>
            <person name="Wu L."/>
            <person name="Ma J."/>
        </authorList>
    </citation>
    <scope>NUCLEOTIDE SEQUENCE [LARGE SCALE GENOMIC DNA]</scope>
    <source>
        <strain evidence="3">JCM 17656</strain>
    </source>
</reference>
<dbReference type="SMART" id="SM00257">
    <property type="entry name" value="LysM"/>
    <property type="match status" value="1"/>
</dbReference>
<evidence type="ECO:0000259" key="1">
    <source>
        <dbReference type="PROSITE" id="PS51782"/>
    </source>
</evidence>
<dbReference type="InterPro" id="IPR018392">
    <property type="entry name" value="LysM"/>
</dbReference>
<dbReference type="RefSeq" id="WP_346184547.1">
    <property type="nucleotide sequence ID" value="NZ_BAABCE010000013.1"/>
</dbReference>
<dbReference type="InterPro" id="IPR047763">
    <property type="entry name" value="PG_bind_dom_phiBT1-type"/>
</dbReference>
<sequence>MNGEDTFHTVRTGDTLWGLANRFGTTVEQLQAWNNIPDPDKIFVGQRLIVAKDESGYIPFPGSEWFKSQPNSPIITMMAIRLVEEGCSAYGQGGPPSQWTTQHRDSYAMWQRKLGYGGADADGWPGSKSWAKLRVPYPDEG</sequence>
<comment type="caution">
    <text evidence="2">The sequence shown here is derived from an EMBL/GenBank/DDBJ whole genome shotgun (WGS) entry which is preliminary data.</text>
</comment>
<dbReference type="PANTHER" id="PTHR33734:SF22">
    <property type="entry name" value="MEMBRANE-BOUND LYTIC MUREIN TRANSGLYCOSYLASE D"/>
    <property type="match status" value="1"/>
</dbReference>
<dbReference type="Pfam" id="PF01476">
    <property type="entry name" value="LysM"/>
    <property type="match status" value="1"/>
</dbReference>
<gene>
    <name evidence="2" type="ORF">GCM10022295_62630</name>
</gene>
<dbReference type="NCBIfam" id="NF038080">
    <property type="entry name" value="PG_bind_siph"/>
    <property type="match status" value="1"/>
</dbReference>
<feature type="domain" description="LysM" evidence="1">
    <location>
        <begin position="6"/>
        <end position="50"/>
    </location>
</feature>
<accession>A0ABP6XZ63</accession>
<dbReference type="Gene3D" id="3.10.350.10">
    <property type="entry name" value="LysM domain"/>
    <property type="match status" value="1"/>
</dbReference>
<dbReference type="InterPro" id="IPR036779">
    <property type="entry name" value="LysM_dom_sf"/>
</dbReference>
<keyword evidence="3" id="KW-1185">Reference proteome</keyword>
<dbReference type="SUPFAM" id="SSF54106">
    <property type="entry name" value="LysM domain"/>
    <property type="match status" value="1"/>
</dbReference>
<dbReference type="CDD" id="cd00118">
    <property type="entry name" value="LysM"/>
    <property type="match status" value="1"/>
</dbReference>
<dbReference type="PROSITE" id="PS51782">
    <property type="entry name" value="LYSM"/>
    <property type="match status" value="1"/>
</dbReference>
<dbReference type="PANTHER" id="PTHR33734">
    <property type="entry name" value="LYSM DOMAIN-CONTAINING GPI-ANCHORED PROTEIN 2"/>
    <property type="match status" value="1"/>
</dbReference>
<evidence type="ECO:0000313" key="2">
    <source>
        <dbReference type="EMBL" id="GAA3572383.1"/>
    </source>
</evidence>